<feature type="modified residue" description="N6-(pyridoxal phosphate)lysine" evidence="4">
    <location>
        <position position="249"/>
    </location>
</feature>
<evidence type="ECO:0000256" key="1">
    <source>
        <dbReference type="ARBA" id="ARBA00022898"/>
    </source>
</evidence>
<keyword evidence="7" id="KW-1185">Reference proteome</keyword>
<evidence type="ECO:0000256" key="5">
    <source>
        <dbReference type="RuleBase" id="RU004508"/>
    </source>
</evidence>
<dbReference type="EMBL" id="JOTP01000007">
    <property type="protein sequence ID" value="KEP26800.1"/>
    <property type="molecule type" value="Genomic_DNA"/>
</dbReference>
<dbReference type="AlphaFoldDB" id="A0A081LC24"/>
<dbReference type="PANTHER" id="PTHR30244">
    <property type="entry name" value="TRANSAMINASE"/>
    <property type="match status" value="1"/>
</dbReference>
<proteinExistence type="inferred from homology"/>
<reference evidence="6 7" key="1">
    <citation type="submission" date="2012-09" db="EMBL/GenBank/DDBJ databases">
        <title>Genome Sequence of Bacillus sp. DW5-4.</title>
        <authorList>
            <person name="Lai Q."/>
            <person name="Liu Y."/>
            <person name="Shao Z."/>
        </authorList>
    </citation>
    <scope>NUCLEOTIDE SEQUENCE [LARGE SCALE GENOMIC DNA]</scope>
    <source>
        <strain evidence="6 7">DW5-4</strain>
    </source>
</reference>
<evidence type="ECO:0000256" key="4">
    <source>
        <dbReference type="PIRSR" id="PIRSR000390-2"/>
    </source>
</evidence>
<dbReference type="GO" id="GO:0000271">
    <property type="term" value="P:polysaccharide biosynthetic process"/>
    <property type="evidence" value="ECO:0007669"/>
    <property type="project" value="TreeGrafter"/>
</dbReference>
<protein>
    <submittedName>
        <fullName evidence="6">NTD biosynthesis operon protein NtdA</fullName>
    </submittedName>
</protein>
<evidence type="ECO:0000256" key="2">
    <source>
        <dbReference type="ARBA" id="ARBA00037999"/>
    </source>
</evidence>
<dbReference type="Pfam" id="PF01041">
    <property type="entry name" value="DegT_DnrJ_EryC1"/>
    <property type="match status" value="1"/>
</dbReference>
<dbReference type="CDD" id="cd00616">
    <property type="entry name" value="AHBA_syn"/>
    <property type="match status" value="1"/>
</dbReference>
<keyword evidence="1 4" id="KW-0663">Pyridoxal phosphate</keyword>
<feature type="active site" description="Proton acceptor" evidence="3">
    <location>
        <position position="249"/>
    </location>
</feature>
<evidence type="ECO:0000256" key="3">
    <source>
        <dbReference type="PIRSR" id="PIRSR000390-1"/>
    </source>
</evidence>
<name>A0A081LC24_9BACI</name>
<dbReference type="PANTHER" id="PTHR30244:SF36">
    <property type="entry name" value="3-OXO-GLUCOSE-6-PHOSPHATE:GLUTAMATE AMINOTRANSFERASE"/>
    <property type="match status" value="1"/>
</dbReference>
<dbReference type="InterPro" id="IPR015424">
    <property type="entry name" value="PyrdxlP-dep_Trfase"/>
</dbReference>
<comment type="caution">
    <text evidence="6">The sequence shown here is derived from an EMBL/GenBank/DDBJ whole genome shotgun (WGS) entry which is preliminary data.</text>
</comment>
<dbReference type="GO" id="GO:0008483">
    <property type="term" value="F:transaminase activity"/>
    <property type="evidence" value="ECO:0007669"/>
    <property type="project" value="TreeGrafter"/>
</dbReference>
<dbReference type="Gene3D" id="3.40.640.10">
    <property type="entry name" value="Type I PLP-dependent aspartate aminotransferase-like (Major domain)"/>
    <property type="match status" value="1"/>
</dbReference>
<organism evidence="6 7">
    <name type="scientific">Bacillus zhangzhouensis</name>
    <dbReference type="NCBI Taxonomy" id="1178540"/>
    <lineage>
        <taxon>Bacteria</taxon>
        <taxon>Bacillati</taxon>
        <taxon>Bacillota</taxon>
        <taxon>Bacilli</taxon>
        <taxon>Bacillales</taxon>
        <taxon>Bacillaceae</taxon>
        <taxon>Bacillus</taxon>
    </lineage>
</organism>
<dbReference type="OrthoDB" id="9810913at2"/>
<sequence length="441" mass="49132">MQILTKVSGKSKDYLPLLDMINQGVQVKSDSVEKHLANEKLVTFLEQDIEHTGLEKILFHYKQNKEKKIPFLPVDKLISEDEIDDIMQVLKEVLNSGRFTSGPYIPRFEKALAEYLGKKYVIATSSGTDALMISLISAGVHPGDEVILPANSFAATENAVLAIGAVPVYADIDPDTYCLAPSEIEKHITDKTVCILPVHLYGKQADMEAISAIAKQHGLKIIEDGCQAIGSSGLGAFGDGLVLSFNPYKNLGVCGKAGAIATNDEALAEKCMEISYHGFEVGKKNVKRSDYGFNSKIDNLQAAIGLERMKYLSLQNFKRFYLAKRYIDQLQTLEDEGTIKLPKLTDDHVWHLFPIRVIKGDRDELAEQLLELGIETDVYYPILSHQHQTNLVSQKYKQTTLPHTEKAAQQLLHLPLYPGMPLQDQEKVIEGVHHVIKSSFQ</sequence>
<dbReference type="eggNOG" id="COG0399">
    <property type="taxonomic scope" value="Bacteria"/>
</dbReference>
<evidence type="ECO:0000313" key="6">
    <source>
        <dbReference type="EMBL" id="KEP26800.1"/>
    </source>
</evidence>
<dbReference type="PIRSF" id="PIRSF000390">
    <property type="entry name" value="PLP_StrS"/>
    <property type="match status" value="1"/>
</dbReference>
<dbReference type="Gene3D" id="3.90.1150.10">
    <property type="entry name" value="Aspartate Aminotransferase, domain 1"/>
    <property type="match status" value="1"/>
</dbReference>
<dbReference type="RefSeq" id="WP_034320628.1">
    <property type="nucleotide sequence ID" value="NZ_JOTP01000007.1"/>
</dbReference>
<gene>
    <name evidence="6" type="ORF">BA70_18120</name>
</gene>
<evidence type="ECO:0000313" key="7">
    <source>
        <dbReference type="Proteomes" id="UP000028091"/>
    </source>
</evidence>
<dbReference type="InterPro" id="IPR015422">
    <property type="entry name" value="PyrdxlP-dep_Trfase_small"/>
</dbReference>
<dbReference type="InterPro" id="IPR015421">
    <property type="entry name" value="PyrdxlP-dep_Trfase_major"/>
</dbReference>
<accession>A0A081LC24</accession>
<comment type="similarity">
    <text evidence="2 5">Belongs to the DegT/DnrJ/EryC1 family.</text>
</comment>
<dbReference type="Proteomes" id="UP000028091">
    <property type="component" value="Unassembled WGS sequence"/>
</dbReference>
<dbReference type="GO" id="GO:0030170">
    <property type="term" value="F:pyridoxal phosphate binding"/>
    <property type="evidence" value="ECO:0007669"/>
    <property type="project" value="TreeGrafter"/>
</dbReference>
<dbReference type="SUPFAM" id="SSF53383">
    <property type="entry name" value="PLP-dependent transferases"/>
    <property type="match status" value="1"/>
</dbReference>
<dbReference type="InterPro" id="IPR000653">
    <property type="entry name" value="DegT/StrS_aminotransferase"/>
</dbReference>